<comment type="caution">
    <text evidence="2">The sequence shown here is derived from an EMBL/GenBank/DDBJ whole genome shotgun (WGS) entry which is preliminary data.</text>
</comment>
<feature type="compositionally biased region" description="Basic and acidic residues" evidence="1">
    <location>
        <begin position="38"/>
        <end position="58"/>
    </location>
</feature>
<gene>
    <name evidence="2" type="ORF">QBC36DRAFT_294433</name>
</gene>
<feature type="non-terminal residue" evidence="2">
    <location>
        <position position="58"/>
    </location>
</feature>
<dbReference type="AlphaFoldDB" id="A0AAN6W181"/>
<organism evidence="2 3">
    <name type="scientific">Triangularia setosa</name>
    <dbReference type="NCBI Taxonomy" id="2587417"/>
    <lineage>
        <taxon>Eukaryota</taxon>
        <taxon>Fungi</taxon>
        <taxon>Dikarya</taxon>
        <taxon>Ascomycota</taxon>
        <taxon>Pezizomycotina</taxon>
        <taxon>Sordariomycetes</taxon>
        <taxon>Sordariomycetidae</taxon>
        <taxon>Sordariales</taxon>
        <taxon>Podosporaceae</taxon>
        <taxon>Triangularia</taxon>
    </lineage>
</organism>
<evidence type="ECO:0000313" key="2">
    <source>
        <dbReference type="EMBL" id="KAK4172351.1"/>
    </source>
</evidence>
<name>A0AAN6W181_9PEZI</name>
<protein>
    <submittedName>
        <fullName evidence="2">Uncharacterized protein</fullName>
    </submittedName>
</protein>
<proteinExistence type="predicted"/>
<dbReference type="Proteomes" id="UP001302321">
    <property type="component" value="Unassembled WGS sequence"/>
</dbReference>
<evidence type="ECO:0000313" key="3">
    <source>
        <dbReference type="Proteomes" id="UP001302321"/>
    </source>
</evidence>
<accession>A0AAN6W181</accession>
<reference evidence="2" key="1">
    <citation type="journal article" date="2023" name="Mol. Phylogenet. Evol.">
        <title>Genome-scale phylogeny and comparative genomics of the fungal order Sordariales.</title>
        <authorList>
            <person name="Hensen N."/>
            <person name="Bonometti L."/>
            <person name="Westerberg I."/>
            <person name="Brannstrom I.O."/>
            <person name="Guillou S."/>
            <person name="Cros-Aarteil S."/>
            <person name="Calhoun S."/>
            <person name="Haridas S."/>
            <person name="Kuo A."/>
            <person name="Mondo S."/>
            <person name="Pangilinan J."/>
            <person name="Riley R."/>
            <person name="LaButti K."/>
            <person name="Andreopoulos B."/>
            <person name="Lipzen A."/>
            <person name="Chen C."/>
            <person name="Yan M."/>
            <person name="Daum C."/>
            <person name="Ng V."/>
            <person name="Clum A."/>
            <person name="Steindorff A."/>
            <person name="Ohm R.A."/>
            <person name="Martin F."/>
            <person name="Silar P."/>
            <person name="Natvig D.O."/>
            <person name="Lalanne C."/>
            <person name="Gautier V."/>
            <person name="Ament-Velasquez S.L."/>
            <person name="Kruys A."/>
            <person name="Hutchinson M.I."/>
            <person name="Powell A.J."/>
            <person name="Barry K."/>
            <person name="Miller A.N."/>
            <person name="Grigoriev I.V."/>
            <person name="Debuchy R."/>
            <person name="Gladieux P."/>
            <person name="Hiltunen Thoren M."/>
            <person name="Johannesson H."/>
        </authorList>
    </citation>
    <scope>NUCLEOTIDE SEQUENCE</scope>
    <source>
        <strain evidence="2">CBS 892.96</strain>
    </source>
</reference>
<keyword evidence="3" id="KW-1185">Reference proteome</keyword>
<sequence length="58" mass="6068">MTPPPIGGSGSDRPYHHGGGSGGGGKHQAVVAKTPGTPRREQSYRLEKPVQDPGLKDY</sequence>
<dbReference type="EMBL" id="MU866434">
    <property type="protein sequence ID" value="KAK4172351.1"/>
    <property type="molecule type" value="Genomic_DNA"/>
</dbReference>
<evidence type="ECO:0000256" key="1">
    <source>
        <dbReference type="SAM" id="MobiDB-lite"/>
    </source>
</evidence>
<feature type="compositionally biased region" description="Gly residues" evidence="1">
    <location>
        <begin position="17"/>
        <end position="26"/>
    </location>
</feature>
<feature type="region of interest" description="Disordered" evidence="1">
    <location>
        <begin position="1"/>
        <end position="58"/>
    </location>
</feature>
<reference evidence="2" key="2">
    <citation type="submission" date="2023-05" db="EMBL/GenBank/DDBJ databases">
        <authorList>
            <consortium name="Lawrence Berkeley National Laboratory"/>
            <person name="Steindorff A."/>
            <person name="Hensen N."/>
            <person name="Bonometti L."/>
            <person name="Westerberg I."/>
            <person name="Brannstrom I.O."/>
            <person name="Guillou S."/>
            <person name="Cros-Aarteil S."/>
            <person name="Calhoun S."/>
            <person name="Haridas S."/>
            <person name="Kuo A."/>
            <person name="Mondo S."/>
            <person name="Pangilinan J."/>
            <person name="Riley R."/>
            <person name="Labutti K."/>
            <person name="Andreopoulos B."/>
            <person name="Lipzen A."/>
            <person name="Chen C."/>
            <person name="Yanf M."/>
            <person name="Daum C."/>
            <person name="Ng V."/>
            <person name="Clum A."/>
            <person name="Ohm R."/>
            <person name="Martin F."/>
            <person name="Silar P."/>
            <person name="Natvig D."/>
            <person name="Lalanne C."/>
            <person name="Gautier V."/>
            <person name="Ament-Velasquez S.L."/>
            <person name="Kruys A."/>
            <person name="Hutchinson M.I."/>
            <person name="Powell A.J."/>
            <person name="Barry K."/>
            <person name="Miller A.N."/>
            <person name="Grigoriev I.V."/>
            <person name="Debuchy R."/>
            <person name="Gladieux P."/>
            <person name="Thoren M.H."/>
            <person name="Johannesson H."/>
        </authorList>
    </citation>
    <scope>NUCLEOTIDE SEQUENCE</scope>
    <source>
        <strain evidence="2">CBS 892.96</strain>
    </source>
</reference>